<evidence type="ECO:0000259" key="1">
    <source>
        <dbReference type="Pfam" id="PF13456"/>
    </source>
</evidence>
<dbReference type="Gene3D" id="3.30.420.10">
    <property type="entry name" value="Ribonuclease H-like superfamily/Ribonuclease H"/>
    <property type="match status" value="1"/>
</dbReference>
<feature type="domain" description="RNase H type-1" evidence="1">
    <location>
        <begin position="322"/>
        <end position="391"/>
    </location>
</feature>
<dbReference type="Pfam" id="PF13456">
    <property type="entry name" value="RVT_3"/>
    <property type="match status" value="1"/>
</dbReference>
<dbReference type="SUPFAM" id="SSF51735">
    <property type="entry name" value="NAD(P)-binding Rossmann-fold domains"/>
    <property type="match status" value="1"/>
</dbReference>
<dbReference type="SUPFAM" id="SSF53098">
    <property type="entry name" value="Ribonuclease H-like"/>
    <property type="match status" value="1"/>
</dbReference>
<dbReference type="InterPro" id="IPR002347">
    <property type="entry name" value="SDR_fam"/>
</dbReference>
<evidence type="ECO:0000313" key="3">
    <source>
        <dbReference type="Proteomes" id="UP000834106"/>
    </source>
</evidence>
<dbReference type="PANTHER" id="PTHR44375:SF6">
    <property type="entry name" value="F28J7.36 PROTEIN"/>
    <property type="match status" value="1"/>
</dbReference>
<dbReference type="AlphaFoldDB" id="A0AAD2E734"/>
<keyword evidence="3" id="KW-1185">Reference proteome</keyword>
<dbReference type="EMBL" id="OU503050">
    <property type="protein sequence ID" value="CAI9777251.1"/>
    <property type="molecule type" value="Genomic_DNA"/>
</dbReference>
<dbReference type="InterPro" id="IPR036397">
    <property type="entry name" value="RNaseH_sf"/>
</dbReference>
<sequence length="686" mass="76230">MTNPGKKVLLTSNGDEISLNIARHLAQRGCRLVLMGNEDQLRSEAEKIKRSLDGVVTVEVVGLDMDESRESVFDEAVDKAWRTLGNLDALVNCYSYEGKIEDPLCLVEDEFKKIVKINFMGAWYLLKAVGQRMRDQKSGGSIVFLTSIIGTERGIYQGAAAYGSCLAGVQQLVRTAAMEIGKYHIRVNGIARGLHLNDEFPISVGKDRAEKLVKEAAPLHRWLDVEKDLASTVIYLISDSSRYLTGTTIFVDGAQSLVHIMVQLLGSYDNISSHPIVVLTDQPLRQILQKPDISGRLLKAHPKASRARGQPDHHGDVWERFVDGASNSLGSGAGVIISSPNKLTEIQCALRFEFEATKDEAEYKVVVIALELANSLGIVHVKLFKDSQLVRRFKDCEILKIARADNGKADALLRLVFMGVEGLDKIVHIKTVTEPNVGREMSIIDIDHEPSWMDPIVEFITNGNLPEDPKEARGVRFRTPRYCIIERVLFRRTFTLPYLRCLRASESAQALAEVHEEICGHHQGARALAFKLISHYPIRSQPSIIETSGSQHRGTHDGALDIFEEVHEQAALQAASYQNNTAKYFNSKVKPRRFRVGDLVLKKAETAGHGPGTIEIYYGHDLTKDLSRAGTIEICYGHALPKDLSRAGTIETCYGHDLTKDLLRAGTVEICYEHDLTKDLSRASTI</sequence>
<dbReference type="PANTHER" id="PTHR44375">
    <property type="entry name" value="BETA-KETOACYL-ACP REDUCTASE-LIKE PROTEIN-RELATED"/>
    <property type="match status" value="1"/>
</dbReference>
<gene>
    <name evidence="2" type="ORF">FPE_LOCUS24681</name>
</gene>
<dbReference type="GO" id="GO:0003676">
    <property type="term" value="F:nucleic acid binding"/>
    <property type="evidence" value="ECO:0007669"/>
    <property type="project" value="InterPro"/>
</dbReference>
<dbReference type="Gene3D" id="3.40.50.720">
    <property type="entry name" value="NAD(P)-binding Rossmann-like Domain"/>
    <property type="match status" value="1"/>
</dbReference>
<organism evidence="2 3">
    <name type="scientific">Fraxinus pennsylvanica</name>
    <dbReference type="NCBI Taxonomy" id="56036"/>
    <lineage>
        <taxon>Eukaryota</taxon>
        <taxon>Viridiplantae</taxon>
        <taxon>Streptophyta</taxon>
        <taxon>Embryophyta</taxon>
        <taxon>Tracheophyta</taxon>
        <taxon>Spermatophyta</taxon>
        <taxon>Magnoliopsida</taxon>
        <taxon>eudicotyledons</taxon>
        <taxon>Gunneridae</taxon>
        <taxon>Pentapetalae</taxon>
        <taxon>asterids</taxon>
        <taxon>lamiids</taxon>
        <taxon>Lamiales</taxon>
        <taxon>Oleaceae</taxon>
        <taxon>Oleeae</taxon>
        <taxon>Fraxinus</taxon>
    </lineage>
</organism>
<evidence type="ECO:0000313" key="2">
    <source>
        <dbReference type="EMBL" id="CAI9777251.1"/>
    </source>
</evidence>
<proteinExistence type="predicted"/>
<protein>
    <recommendedName>
        <fullName evidence="1">RNase H type-1 domain-containing protein</fullName>
    </recommendedName>
</protein>
<dbReference type="Proteomes" id="UP000834106">
    <property type="component" value="Chromosome 15"/>
</dbReference>
<name>A0AAD2E734_9LAMI</name>
<dbReference type="Pfam" id="PF13561">
    <property type="entry name" value="adh_short_C2"/>
    <property type="match status" value="1"/>
</dbReference>
<reference evidence="2" key="1">
    <citation type="submission" date="2023-05" db="EMBL/GenBank/DDBJ databases">
        <authorList>
            <person name="Huff M."/>
        </authorList>
    </citation>
    <scope>NUCLEOTIDE SEQUENCE</scope>
</reference>
<dbReference type="PRINTS" id="PR00081">
    <property type="entry name" value="GDHRDH"/>
</dbReference>
<dbReference type="GO" id="GO:0004523">
    <property type="term" value="F:RNA-DNA hybrid ribonuclease activity"/>
    <property type="evidence" value="ECO:0007669"/>
    <property type="project" value="InterPro"/>
</dbReference>
<dbReference type="InterPro" id="IPR002156">
    <property type="entry name" value="RNaseH_domain"/>
</dbReference>
<dbReference type="InterPro" id="IPR012337">
    <property type="entry name" value="RNaseH-like_sf"/>
</dbReference>
<dbReference type="CDD" id="cd05233">
    <property type="entry name" value="SDR_c"/>
    <property type="match status" value="1"/>
</dbReference>
<accession>A0AAD2E734</accession>
<dbReference type="InterPro" id="IPR036291">
    <property type="entry name" value="NAD(P)-bd_dom_sf"/>
</dbReference>